<comment type="caution">
    <text evidence="5">The sequence shown here is derived from an EMBL/GenBank/DDBJ whole genome shotgun (WGS) entry which is preliminary data.</text>
</comment>
<feature type="compositionally biased region" description="Polar residues" evidence="1">
    <location>
        <begin position="97"/>
        <end position="115"/>
    </location>
</feature>
<dbReference type="Pfam" id="PF22820">
    <property type="entry name" value="TcaA_3rd_4th"/>
    <property type="match status" value="1"/>
</dbReference>
<feature type="domain" description="TcaA 4th" evidence="4">
    <location>
        <begin position="317"/>
        <end position="371"/>
    </location>
</feature>
<keyword evidence="2" id="KW-0812">Transmembrane</keyword>
<keyword evidence="2" id="KW-0472">Membrane</keyword>
<organism evidence="5 6">
    <name type="scientific">Lactobacillus intestinalis</name>
    <dbReference type="NCBI Taxonomy" id="151781"/>
    <lineage>
        <taxon>Bacteria</taxon>
        <taxon>Bacillati</taxon>
        <taxon>Bacillota</taxon>
        <taxon>Bacilli</taxon>
        <taxon>Lactobacillales</taxon>
        <taxon>Lactobacillaceae</taxon>
        <taxon>Lactobacillus</taxon>
    </lineage>
</organism>
<evidence type="ECO:0000256" key="2">
    <source>
        <dbReference type="SAM" id="Phobius"/>
    </source>
</evidence>
<evidence type="ECO:0000259" key="4">
    <source>
        <dbReference type="Pfam" id="PF22820"/>
    </source>
</evidence>
<dbReference type="Proteomes" id="UP000309117">
    <property type="component" value="Unassembled WGS sequence"/>
</dbReference>
<dbReference type="EMBL" id="SRYV01000018">
    <property type="protein sequence ID" value="TGY11522.1"/>
    <property type="molecule type" value="Genomic_DNA"/>
</dbReference>
<feature type="region of interest" description="Disordered" evidence="1">
    <location>
        <begin position="377"/>
        <end position="405"/>
    </location>
</feature>
<evidence type="ECO:0000313" key="5">
    <source>
        <dbReference type="EMBL" id="TGY11522.1"/>
    </source>
</evidence>
<dbReference type="InterPro" id="IPR025874">
    <property type="entry name" value="DZR"/>
</dbReference>
<reference evidence="5 6" key="1">
    <citation type="submission" date="2019-04" db="EMBL/GenBank/DDBJ databases">
        <title>Microbes associate with the intestines of laboratory mice.</title>
        <authorList>
            <person name="Navarre W."/>
            <person name="Wong E."/>
            <person name="Huang K."/>
            <person name="Tropini C."/>
            <person name="Ng K."/>
            <person name="Yu B."/>
        </authorList>
    </citation>
    <scope>NUCLEOTIDE SEQUENCE [LARGE SCALE GENOMIC DNA]</scope>
    <source>
        <strain evidence="5 6">NM61_E11</strain>
    </source>
</reference>
<protein>
    <submittedName>
        <fullName evidence="5">Zinc-ribbon domain-containing protein</fullName>
    </submittedName>
</protein>
<dbReference type="Pfam" id="PF12773">
    <property type="entry name" value="DZR"/>
    <property type="match status" value="1"/>
</dbReference>
<feature type="compositionally biased region" description="Basic and acidic residues" evidence="1">
    <location>
        <begin position="32"/>
        <end position="61"/>
    </location>
</feature>
<dbReference type="InterPro" id="IPR054530">
    <property type="entry name" value="TcaA_4th"/>
</dbReference>
<feature type="region of interest" description="Disordered" evidence="1">
    <location>
        <begin position="97"/>
        <end position="122"/>
    </location>
</feature>
<dbReference type="PANTHER" id="PTHR40038:SF1">
    <property type="entry name" value="MEMBRANE-ASSOCIATED PROTEIN TCAA"/>
    <property type="match status" value="1"/>
</dbReference>
<evidence type="ECO:0000313" key="6">
    <source>
        <dbReference type="Proteomes" id="UP000309117"/>
    </source>
</evidence>
<keyword evidence="2" id="KW-1133">Transmembrane helix</keyword>
<feature type="compositionally biased region" description="Acidic residues" evidence="1">
    <location>
        <begin position="382"/>
        <end position="395"/>
    </location>
</feature>
<dbReference type="AlphaFoldDB" id="A0A4S2BC90"/>
<gene>
    <name evidence="5" type="ORF">E5351_08820</name>
</gene>
<feature type="transmembrane region" description="Helical" evidence="2">
    <location>
        <begin position="127"/>
        <end position="146"/>
    </location>
</feature>
<sequence length="540" mass="60502">MVEKAKKFCPNCGAELKSDADFCPNCGFKLSKKTDKQSQVPKTEKKDAPISASEKKQEIPESPKSSKAQVFCPNCGHPLKPGAEFCPNCGYNVRTKQTPQEENSTQPTPSRSTQPRPHKPLSKKTKIIISTVSALFVVFIIFYAWGTHHYSKNNQIDKITETLRNPKEDMSKYVVADTPAMKVTAETVKPLQNYYQEHQTSVTKMNQNLKDGIDPNSDISLVKNGHYLLFFPKYQLQVKTYQPQVETNHGDSSVTINGKSIGKLSGDNGKYYKKLSLIFPGKYHFAVNSKVEGRSLSATSTSNIWANKTLNMDIETQTFSVKSVPNGEVYINDKKVGTLDNDGEITFKSYPITPNMALYVLYNGTKSELVTDMSDSFGDFTSEGDENDDYTDDASNETSADVTKQDGSYVVTPKWKGLISKDDANDLLSDAYEDPNDDKFVNGSDNKWYGQIKQQNDRWDKSDEINSYDTDVSIESIYPAKGNQSKVNYKVTYTLNYDDYTKKQIVEYTGGILQKDGDDYLIKTIGDGKLISSHNEDSDD</sequence>
<evidence type="ECO:0000256" key="1">
    <source>
        <dbReference type="SAM" id="MobiDB-lite"/>
    </source>
</evidence>
<proteinExistence type="predicted"/>
<name>A0A4S2BC90_9LACO</name>
<evidence type="ECO:0000259" key="3">
    <source>
        <dbReference type="Pfam" id="PF12773"/>
    </source>
</evidence>
<dbReference type="PANTHER" id="PTHR40038">
    <property type="entry name" value="MEMBRANE-ASSOCIATED PROTEIN TCAA"/>
    <property type="match status" value="1"/>
</dbReference>
<feature type="region of interest" description="Disordered" evidence="1">
    <location>
        <begin position="30"/>
        <end position="68"/>
    </location>
</feature>
<feature type="domain" description="DZANK-type" evidence="3">
    <location>
        <begin position="9"/>
        <end position="90"/>
    </location>
</feature>
<feature type="compositionally biased region" description="Polar residues" evidence="1">
    <location>
        <begin position="396"/>
        <end position="405"/>
    </location>
</feature>
<accession>A0A4S2BC90</accession>